<name>A0A377NFX2_9GAMM</name>
<dbReference type="EMBL" id="UGGO01000001">
    <property type="protein sequence ID" value="STQ45572.1"/>
    <property type="molecule type" value="Genomic_DNA"/>
</dbReference>
<protein>
    <submittedName>
        <fullName evidence="1">Acetyltransferase SA2342</fullName>
        <ecNumber evidence="1">2.3.1.-</ecNumber>
    </submittedName>
</protein>
<dbReference type="Proteomes" id="UP000254304">
    <property type="component" value="Unassembled WGS sequence"/>
</dbReference>
<dbReference type="EC" id="2.3.1.-" evidence="1"/>
<dbReference type="SUPFAM" id="SSF51161">
    <property type="entry name" value="Trimeric LpxA-like enzymes"/>
    <property type="match status" value="1"/>
</dbReference>
<keyword evidence="1" id="KW-0808">Transferase</keyword>
<sequence length="205" mass="21886">MHLKSYSDNSSNAIDYTGITDEKTKVLFFGKNNKLFVHPEAKITGTTIRFDCDDGICHIGRNFFSGLIRIGQGCTVSIGNDVTCTGGCYISTAENTSITIGNDCMIASGNEIRSDDGHPIFDIATGERINKSRSILISDHVWLAARSIILSGSTIGEGSVIGLGSIVKGTIPNNSIAVGDSCQNNQEKYCLGKTALNIIQAFLKA</sequence>
<accession>A0A377NFX2</accession>
<organism evidence="1 2">
    <name type="scientific">Ewingella americana</name>
    <dbReference type="NCBI Taxonomy" id="41202"/>
    <lineage>
        <taxon>Bacteria</taxon>
        <taxon>Pseudomonadati</taxon>
        <taxon>Pseudomonadota</taxon>
        <taxon>Gammaproteobacteria</taxon>
        <taxon>Enterobacterales</taxon>
        <taxon>Yersiniaceae</taxon>
        <taxon>Ewingella</taxon>
    </lineage>
</organism>
<keyword evidence="1" id="KW-0012">Acyltransferase</keyword>
<dbReference type="GO" id="GO:0016746">
    <property type="term" value="F:acyltransferase activity"/>
    <property type="evidence" value="ECO:0007669"/>
    <property type="project" value="UniProtKB-KW"/>
</dbReference>
<dbReference type="Gene3D" id="2.160.10.10">
    <property type="entry name" value="Hexapeptide repeat proteins"/>
    <property type="match status" value="1"/>
</dbReference>
<dbReference type="InterPro" id="IPR051159">
    <property type="entry name" value="Hexapeptide_acetyltransf"/>
</dbReference>
<dbReference type="CDD" id="cd04647">
    <property type="entry name" value="LbH_MAT_like"/>
    <property type="match status" value="1"/>
</dbReference>
<dbReference type="InterPro" id="IPR011004">
    <property type="entry name" value="Trimer_LpxA-like_sf"/>
</dbReference>
<evidence type="ECO:0000313" key="1">
    <source>
        <dbReference type="EMBL" id="STQ45572.1"/>
    </source>
</evidence>
<gene>
    <name evidence="1" type="ORF">NCTC12157_03309</name>
</gene>
<evidence type="ECO:0000313" key="2">
    <source>
        <dbReference type="Proteomes" id="UP000254304"/>
    </source>
</evidence>
<reference evidence="1 2" key="1">
    <citation type="submission" date="2018-06" db="EMBL/GenBank/DDBJ databases">
        <authorList>
            <consortium name="Pathogen Informatics"/>
            <person name="Doyle S."/>
        </authorList>
    </citation>
    <scope>NUCLEOTIDE SEQUENCE [LARGE SCALE GENOMIC DNA]</scope>
    <source>
        <strain evidence="1 2">NCTC12157</strain>
    </source>
</reference>
<dbReference type="PANTHER" id="PTHR23416:SF78">
    <property type="entry name" value="LIPOPOLYSACCHARIDE BIOSYNTHESIS O-ACETYL TRANSFERASE WBBJ-RELATED"/>
    <property type="match status" value="1"/>
</dbReference>
<dbReference type="AlphaFoldDB" id="A0A377NFX2"/>
<dbReference type="PANTHER" id="PTHR23416">
    <property type="entry name" value="SIALIC ACID SYNTHASE-RELATED"/>
    <property type="match status" value="1"/>
</dbReference>
<proteinExistence type="predicted"/>